<comment type="caution">
    <text evidence="2">The sequence shown here is derived from an EMBL/GenBank/DDBJ whole genome shotgun (WGS) entry which is preliminary data.</text>
</comment>
<evidence type="ECO:0000313" key="3">
    <source>
        <dbReference type="Proteomes" id="UP000762676"/>
    </source>
</evidence>
<keyword evidence="3" id="KW-1185">Reference proteome</keyword>
<evidence type="ECO:0008006" key="4">
    <source>
        <dbReference type="Google" id="ProtNLM"/>
    </source>
</evidence>
<dbReference type="Proteomes" id="UP000762676">
    <property type="component" value="Unassembled WGS sequence"/>
</dbReference>
<evidence type="ECO:0000313" key="2">
    <source>
        <dbReference type="EMBL" id="GFS03627.1"/>
    </source>
</evidence>
<feature type="region of interest" description="Disordered" evidence="1">
    <location>
        <begin position="1"/>
        <end position="21"/>
    </location>
</feature>
<accession>A0AAV4I3Q6</accession>
<proteinExistence type="predicted"/>
<evidence type="ECO:0000256" key="1">
    <source>
        <dbReference type="SAM" id="MobiDB-lite"/>
    </source>
</evidence>
<name>A0AAV4I3Q6_9GAST</name>
<sequence>MADVGSPCRRGFVSDNTEEATDDHRALVCRARHQKRRVNATDRGTTEDFIGPLNVLQWNAERLHLKNPLPSQTQRLYSEKIDVACEEYDRRGDEVEG</sequence>
<protein>
    <recommendedName>
        <fullName evidence="4">DPF1-3 N-terminal domain-containing protein</fullName>
    </recommendedName>
</protein>
<dbReference type="EMBL" id="BMAT01005989">
    <property type="protein sequence ID" value="GFS03627.1"/>
    <property type="molecule type" value="Genomic_DNA"/>
</dbReference>
<reference evidence="2 3" key="1">
    <citation type="journal article" date="2021" name="Elife">
        <title>Chloroplast acquisition without the gene transfer in kleptoplastic sea slugs, Plakobranchus ocellatus.</title>
        <authorList>
            <person name="Maeda T."/>
            <person name="Takahashi S."/>
            <person name="Yoshida T."/>
            <person name="Shimamura S."/>
            <person name="Takaki Y."/>
            <person name="Nagai Y."/>
            <person name="Toyoda A."/>
            <person name="Suzuki Y."/>
            <person name="Arimoto A."/>
            <person name="Ishii H."/>
            <person name="Satoh N."/>
            <person name="Nishiyama T."/>
            <person name="Hasebe M."/>
            <person name="Maruyama T."/>
            <person name="Minagawa J."/>
            <person name="Obokata J."/>
            <person name="Shigenobu S."/>
        </authorList>
    </citation>
    <scope>NUCLEOTIDE SEQUENCE [LARGE SCALE GENOMIC DNA]</scope>
</reference>
<gene>
    <name evidence="2" type="ORF">ElyMa_002891200</name>
</gene>
<organism evidence="2 3">
    <name type="scientific">Elysia marginata</name>
    <dbReference type="NCBI Taxonomy" id="1093978"/>
    <lineage>
        <taxon>Eukaryota</taxon>
        <taxon>Metazoa</taxon>
        <taxon>Spiralia</taxon>
        <taxon>Lophotrochozoa</taxon>
        <taxon>Mollusca</taxon>
        <taxon>Gastropoda</taxon>
        <taxon>Heterobranchia</taxon>
        <taxon>Euthyneura</taxon>
        <taxon>Panpulmonata</taxon>
        <taxon>Sacoglossa</taxon>
        <taxon>Placobranchoidea</taxon>
        <taxon>Plakobranchidae</taxon>
        <taxon>Elysia</taxon>
    </lineage>
</organism>
<dbReference type="AlphaFoldDB" id="A0AAV4I3Q6"/>